<dbReference type="Proteomes" id="UP000828390">
    <property type="component" value="Unassembled WGS sequence"/>
</dbReference>
<reference evidence="1" key="1">
    <citation type="journal article" date="2019" name="bioRxiv">
        <title>The Genome of the Zebra Mussel, Dreissena polymorpha: A Resource for Invasive Species Research.</title>
        <authorList>
            <person name="McCartney M.A."/>
            <person name="Auch B."/>
            <person name="Kono T."/>
            <person name="Mallez S."/>
            <person name="Zhang Y."/>
            <person name="Obille A."/>
            <person name="Becker A."/>
            <person name="Abrahante J.E."/>
            <person name="Garbe J."/>
            <person name="Badalamenti J.P."/>
            <person name="Herman A."/>
            <person name="Mangelson H."/>
            <person name="Liachko I."/>
            <person name="Sullivan S."/>
            <person name="Sone E.D."/>
            <person name="Koren S."/>
            <person name="Silverstein K.A.T."/>
            <person name="Beckman K.B."/>
            <person name="Gohl D.M."/>
        </authorList>
    </citation>
    <scope>NUCLEOTIDE SEQUENCE</scope>
    <source>
        <strain evidence="1">Duluth1</strain>
        <tissue evidence="1">Whole animal</tissue>
    </source>
</reference>
<keyword evidence="2" id="KW-1185">Reference proteome</keyword>
<comment type="caution">
    <text evidence="1">The sequence shown here is derived from an EMBL/GenBank/DDBJ whole genome shotgun (WGS) entry which is preliminary data.</text>
</comment>
<sequence>MAVVCASLDLWLMAVNKMEEPVSKVSNKSHWVQHVLHQHHLHVLQPILSVAVELVSVSAPITSLQQILAVKKSHWVQHVLHQQHLRVLQPILSVAVEELVSVSATITSLQQILAVKLWGLAQLAQRQLVVLHQRHVPLSMLSVLVA</sequence>
<evidence type="ECO:0000313" key="2">
    <source>
        <dbReference type="Proteomes" id="UP000828390"/>
    </source>
</evidence>
<dbReference type="AlphaFoldDB" id="A0A9D4N4R4"/>
<organism evidence="1 2">
    <name type="scientific">Dreissena polymorpha</name>
    <name type="common">Zebra mussel</name>
    <name type="synonym">Mytilus polymorpha</name>
    <dbReference type="NCBI Taxonomy" id="45954"/>
    <lineage>
        <taxon>Eukaryota</taxon>
        <taxon>Metazoa</taxon>
        <taxon>Spiralia</taxon>
        <taxon>Lophotrochozoa</taxon>
        <taxon>Mollusca</taxon>
        <taxon>Bivalvia</taxon>
        <taxon>Autobranchia</taxon>
        <taxon>Heteroconchia</taxon>
        <taxon>Euheterodonta</taxon>
        <taxon>Imparidentia</taxon>
        <taxon>Neoheterodontei</taxon>
        <taxon>Myida</taxon>
        <taxon>Dreissenoidea</taxon>
        <taxon>Dreissenidae</taxon>
        <taxon>Dreissena</taxon>
    </lineage>
</organism>
<reference evidence="1" key="2">
    <citation type="submission" date="2020-11" db="EMBL/GenBank/DDBJ databases">
        <authorList>
            <person name="McCartney M.A."/>
            <person name="Auch B."/>
            <person name="Kono T."/>
            <person name="Mallez S."/>
            <person name="Becker A."/>
            <person name="Gohl D.M."/>
            <person name="Silverstein K.A.T."/>
            <person name="Koren S."/>
            <person name="Bechman K.B."/>
            <person name="Herman A."/>
            <person name="Abrahante J.E."/>
            <person name="Garbe J."/>
        </authorList>
    </citation>
    <scope>NUCLEOTIDE SEQUENCE</scope>
    <source>
        <strain evidence="1">Duluth1</strain>
        <tissue evidence="1">Whole animal</tissue>
    </source>
</reference>
<accession>A0A9D4N4R4</accession>
<protein>
    <submittedName>
        <fullName evidence="1">Uncharacterized protein</fullName>
    </submittedName>
</protein>
<gene>
    <name evidence="1" type="ORF">DPMN_013103</name>
</gene>
<dbReference type="EMBL" id="JAIWYP010000001">
    <property type="protein sequence ID" value="KAH3889055.1"/>
    <property type="molecule type" value="Genomic_DNA"/>
</dbReference>
<evidence type="ECO:0000313" key="1">
    <source>
        <dbReference type="EMBL" id="KAH3889055.1"/>
    </source>
</evidence>
<proteinExistence type="predicted"/>
<name>A0A9D4N4R4_DREPO</name>